<evidence type="ECO:0000256" key="5">
    <source>
        <dbReference type="ARBA" id="ARBA00012839"/>
    </source>
</evidence>
<feature type="transmembrane region" description="Helical" evidence="15">
    <location>
        <begin position="367"/>
        <end position="388"/>
    </location>
</feature>
<dbReference type="InterPro" id="IPR019734">
    <property type="entry name" value="TPR_rpt"/>
</dbReference>
<feature type="transmembrane region" description="Helical" evidence="15">
    <location>
        <begin position="323"/>
        <end position="347"/>
    </location>
</feature>
<dbReference type="InterPro" id="IPR013618">
    <property type="entry name" value="TMTC_DUF1736"/>
</dbReference>
<accession>A0A914B8E0</accession>
<evidence type="ECO:0000313" key="18">
    <source>
        <dbReference type="Proteomes" id="UP000887568"/>
    </source>
</evidence>
<comment type="similarity">
    <text evidence="4">Belongs to the TMTC family.</text>
</comment>
<feature type="repeat" description="TPR" evidence="13">
    <location>
        <begin position="496"/>
        <end position="529"/>
    </location>
</feature>
<evidence type="ECO:0000256" key="7">
    <source>
        <dbReference type="ARBA" id="ARBA00022692"/>
    </source>
</evidence>
<keyword evidence="10" id="KW-0256">Endoplasmic reticulum</keyword>
<dbReference type="GO" id="GO:0004169">
    <property type="term" value="F:dolichyl-phosphate-mannose-protein mannosyltransferase activity"/>
    <property type="evidence" value="ECO:0007669"/>
    <property type="project" value="UniProtKB-EC"/>
</dbReference>
<keyword evidence="9 13" id="KW-0802">TPR repeat</keyword>
<feature type="repeat" description="TPR" evidence="13">
    <location>
        <begin position="804"/>
        <end position="837"/>
    </location>
</feature>
<dbReference type="OrthoDB" id="19588at2759"/>
<reference evidence="17" key="1">
    <citation type="submission" date="2022-11" db="UniProtKB">
        <authorList>
            <consortium name="EnsemblMetazoa"/>
        </authorList>
    </citation>
    <scope>IDENTIFICATION</scope>
</reference>
<keyword evidence="12 15" id="KW-0472">Membrane</keyword>
<evidence type="ECO:0000256" key="1">
    <source>
        <dbReference type="ARBA" id="ARBA00004141"/>
    </source>
</evidence>
<feature type="transmembrane region" description="Helical" evidence="15">
    <location>
        <begin position="395"/>
        <end position="419"/>
    </location>
</feature>
<dbReference type="Pfam" id="PF13414">
    <property type="entry name" value="TPR_11"/>
    <property type="match status" value="1"/>
</dbReference>
<dbReference type="EnsemblMetazoa" id="XM_038216162.1">
    <property type="protein sequence ID" value="XP_038072090.1"/>
    <property type="gene ID" value="LOC119740755"/>
</dbReference>
<dbReference type="EC" id="2.4.1.109" evidence="5"/>
<dbReference type="GO" id="GO:0005783">
    <property type="term" value="C:endoplasmic reticulum"/>
    <property type="evidence" value="ECO:0007669"/>
    <property type="project" value="UniProtKB-SubCell"/>
</dbReference>
<evidence type="ECO:0000313" key="17">
    <source>
        <dbReference type="EnsemblMetazoa" id="XP_038072090.1"/>
    </source>
</evidence>
<evidence type="ECO:0000256" key="14">
    <source>
        <dbReference type="SAM" id="MobiDB-lite"/>
    </source>
</evidence>
<evidence type="ECO:0000256" key="3">
    <source>
        <dbReference type="ARBA" id="ARBA00004922"/>
    </source>
</evidence>
<feature type="transmembrane region" description="Helical" evidence="15">
    <location>
        <begin position="425"/>
        <end position="442"/>
    </location>
</feature>
<evidence type="ECO:0000256" key="12">
    <source>
        <dbReference type="ARBA" id="ARBA00023136"/>
    </source>
</evidence>
<dbReference type="Proteomes" id="UP000887568">
    <property type="component" value="Unplaced"/>
</dbReference>
<evidence type="ECO:0000256" key="11">
    <source>
        <dbReference type="ARBA" id="ARBA00022989"/>
    </source>
</evidence>
<evidence type="ECO:0000256" key="10">
    <source>
        <dbReference type="ARBA" id="ARBA00022824"/>
    </source>
</evidence>
<comment type="subcellular location">
    <subcellularLocation>
        <location evidence="2">Endoplasmic reticulum</location>
    </subcellularLocation>
    <subcellularLocation>
        <location evidence="1">Membrane</location>
        <topology evidence="1">Multi-pass membrane protein</topology>
    </subcellularLocation>
</comment>
<feature type="repeat" description="TPR" evidence="13">
    <location>
        <begin position="765"/>
        <end position="798"/>
    </location>
</feature>
<evidence type="ECO:0000259" key="16">
    <source>
        <dbReference type="Pfam" id="PF08409"/>
    </source>
</evidence>
<dbReference type="Pfam" id="PF13176">
    <property type="entry name" value="TPR_7"/>
    <property type="match status" value="1"/>
</dbReference>
<proteinExistence type="inferred from homology"/>
<evidence type="ECO:0000256" key="6">
    <source>
        <dbReference type="ARBA" id="ARBA00022679"/>
    </source>
</evidence>
<keyword evidence="7 15" id="KW-0812">Transmembrane</keyword>
<feature type="region of interest" description="Disordered" evidence="14">
    <location>
        <begin position="1"/>
        <end position="42"/>
    </location>
</feature>
<dbReference type="Pfam" id="PF07719">
    <property type="entry name" value="TPR_2"/>
    <property type="match status" value="1"/>
</dbReference>
<evidence type="ECO:0000256" key="2">
    <source>
        <dbReference type="ARBA" id="ARBA00004240"/>
    </source>
</evidence>
<dbReference type="InterPro" id="IPR013105">
    <property type="entry name" value="TPR_2"/>
</dbReference>
<dbReference type="InterPro" id="IPR011990">
    <property type="entry name" value="TPR-like_helical_dom_sf"/>
</dbReference>
<comment type="pathway">
    <text evidence="3">Protein modification; protein glycosylation.</text>
</comment>
<feature type="repeat" description="TPR" evidence="13">
    <location>
        <begin position="697"/>
        <end position="730"/>
    </location>
</feature>
<dbReference type="InterPro" id="IPR052943">
    <property type="entry name" value="TMTC_O-mannosyl-trnsfr"/>
</dbReference>
<dbReference type="SMART" id="SM00028">
    <property type="entry name" value="TPR"/>
    <property type="match status" value="11"/>
</dbReference>
<dbReference type="RefSeq" id="XP_038072090.1">
    <property type="nucleotide sequence ID" value="XM_038216162.1"/>
</dbReference>
<dbReference type="SUPFAM" id="SSF48452">
    <property type="entry name" value="TPR-like"/>
    <property type="match status" value="2"/>
</dbReference>
<dbReference type="Pfam" id="PF13432">
    <property type="entry name" value="TPR_16"/>
    <property type="match status" value="1"/>
</dbReference>
<dbReference type="GO" id="GO:0016020">
    <property type="term" value="C:membrane"/>
    <property type="evidence" value="ECO:0007669"/>
    <property type="project" value="UniProtKB-SubCell"/>
</dbReference>
<feature type="repeat" description="TPR" evidence="13">
    <location>
        <begin position="731"/>
        <end position="764"/>
    </location>
</feature>
<sequence length="899" mass="100846">MAPRQRQASKKQLQRGGASKLFRPQNGSGAHHTPESHLKEPLAPQSPFSGVQICVYGAVFSLALLCYANTLSHDLVHDDIFAIEGNRDVRGESPLRNLLLDDFWGKPMWDNTSHKSYRPLCVITFRLNHMLHGLHPMGYHLVNILLHAVVSVLFTYVCQTVVFTEMMPTAVAGVLFATHPIHTEAVAGVVGRADLMACLFFLLSFLAFQRSIKQGKSGFAFTDRPGSLVLSLLLVVCALLSKEHGATVLGVFMVYDVMMTSRPGIYRVLITRRFGRGCMPLFKRCAVIVATVCVVLFLRVWMLQGHLPHFSEQDNPASFAPHLLTRFLTYSYLVFFNVWLLLCPLTLSYDWQMNSIPLVESLWDVRNLATITTVITLGFLAVSCIVVKKDQDRRVLVLGLSFLAIPFLPASNLFIRVGFVVAERILYIPSMGYCILCAHALSKLGGLSSKHGKTIMMIIVAVITLLYIGKTVTRNQVWKSRESLFRSGLETLPHNAKMHYNYANFLMDSGQKQDAIHHYQTSLRLWPDHASANNNLGTLLKDDPQQAEAHYRRAILINPAHVRAHFNLGSHLSKLGQFEDAELLFRRAIQLNPEFADVHTNLASLLEGKGQLLEAEQLYLNAITLEPKNGDYCNNYGAFLTNTGRNEDARIQYEECLHLQPNHTVTMGNQARLLRRLGQTSQAEQLFLRALSLERRAGLLESLGALYFNTDRPEKAHDAYREAVQLNPQSAETRTHYGQVLATLGKVEQAVKELQVALELDADYPEAHRQLASIYVLAGKHREGLKHATVALQLDPDADDARKAGLLFDIGNCLKELARDQQAIQSYREAVKLNPNLSSAHLNLGAMLHLKGDYAQARRHYNEALKLDPENHTLKQNIAKLNRAVERLKKKGKSQLEIN</sequence>
<dbReference type="OMA" id="DFEQQRH"/>
<feature type="transmembrane region" description="Helical" evidence="15">
    <location>
        <begin position="137"/>
        <end position="157"/>
    </location>
</feature>
<dbReference type="Gene3D" id="1.25.40.10">
    <property type="entry name" value="Tetratricopeptide repeat domain"/>
    <property type="match status" value="4"/>
</dbReference>
<keyword evidence="8" id="KW-0677">Repeat</keyword>
<feature type="domain" description="DUF1736" evidence="16">
    <location>
        <begin position="305"/>
        <end position="377"/>
    </location>
</feature>
<protein>
    <recommendedName>
        <fullName evidence="5">dolichyl-phosphate-mannose--protein mannosyltransferase</fullName>
        <ecNumber evidence="5">2.4.1.109</ecNumber>
    </recommendedName>
</protein>
<keyword evidence="11 15" id="KW-1133">Transmembrane helix</keyword>
<dbReference type="GeneID" id="119740755"/>
<name>A0A914B8E0_PATMI</name>
<evidence type="ECO:0000256" key="9">
    <source>
        <dbReference type="ARBA" id="ARBA00022803"/>
    </source>
</evidence>
<feature type="transmembrane region" description="Helical" evidence="15">
    <location>
        <begin position="185"/>
        <end position="208"/>
    </location>
</feature>
<dbReference type="Pfam" id="PF08409">
    <property type="entry name" value="TMTC_DUF1736"/>
    <property type="match status" value="1"/>
</dbReference>
<feature type="repeat" description="TPR" evidence="13">
    <location>
        <begin position="596"/>
        <end position="629"/>
    </location>
</feature>
<dbReference type="PROSITE" id="PS50005">
    <property type="entry name" value="TPR"/>
    <property type="match status" value="8"/>
</dbReference>
<dbReference type="PANTHER" id="PTHR44809:SF1">
    <property type="entry name" value="PROTEIN O-MANNOSYL-TRANSFERASE TMTC1"/>
    <property type="match status" value="1"/>
</dbReference>
<feature type="repeat" description="TPR" evidence="13">
    <location>
        <begin position="838"/>
        <end position="871"/>
    </location>
</feature>
<evidence type="ECO:0000256" key="15">
    <source>
        <dbReference type="SAM" id="Phobius"/>
    </source>
</evidence>
<dbReference type="Pfam" id="PF13181">
    <property type="entry name" value="TPR_8"/>
    <property type="match status" value="3"/>
</dbReference>
<keyword evidence="6" id="KW-0808">Transferase</keyword>
<feature type="repeat" description="TPR" evidence="13">
    <location>
        <begin position="562"/>
        <end position="595"/>
    </location>
</feature>
<evidence type="ECO:0000256" key="13">
    <source>
        <dbReference type="PROSITE-ProRule" id="PRU00339"/>
    </source>
</evidence>
<evidence type="ECO:0000256" key="4">
    <source>
        <dbReference type="ARBA" id="ARBA00007882"/>
    </source>
</evidence>
<dbReference type="Pfam" id="PF00515">
    <property type="entry name" value="TPR_1"/>
    <property type="match status" value="2"/>
</dbReference>
<dbReference type="AlphaFoldDB" id="A0A914B8E0"/>
<organism evidence="17 18">
    <name type="scientific">Patiria miniata</name>
    <name type="common">Bat star</name>
    <name type="synonym">Asterina miniata</name>
    <dbReference type="NCBI Taxonomy" id="46514"/>
    <lineage>
        <taxon>Eukaryota</taxon>
        <taxon>Metazoa</taxon>
        <taxon>Echinodermata</taxon>
        <taxon>Eleutherozoa</taxon>
        <taxon>Asterozoa</taxon>
        <taxon>Asteroidea</taxon>
        <taxon>Valvatacea</taxon>
        <taxon>Valvatida</taxon>
        <taxon>Asterinidae</taxon>
        <taxon>Patiria</taxon>
    </lineage>
</organism>
<dbReference type="CTD" id="83857"/>
<evidence type="ECO:0000256" key="8">
    <source>
        <dbReference type="ARBA" id="ARBA00022737"/>
    </source>
</evidence>
<dbReference type="PROSITE" id="PS50293">
    <property type="entry name" value="TPR_REGION"/>
    <property type="match status" value="2"/>
</dbReference>
<keyword evidence="18" id="KW-1185">Reference proteome</keyword>
<feature type="transmembrane region" description="Helical" evidence="15">
    <location>
        <begin position="281"/>
        <end position="302"/>
    </location>
</feature>
<dbReference type="PANTHER" id="PTHR44809">
    <property type="match status" value="1"/>
</dbReference>